<dbReference type="PANTHER" id="PTHR38459:SF1">
    <property type="entry name" value="PROPHAGE BACTOPRENOL-LINKED GLUCOSE TRANSLOCASE HOMOLOG"/>
    <property type="match status" value="1"/>
</dbReference>
<gene>
    <name evidence="8" type="ORF">QS713_07820</name>
</gene>
<comment type="subcellular location">
    <subcellularLocation>
        <location evidence="1">Membrane</location>
        <topology evidence="1">Multi-pass membrane protein</topology>
    </subcellularLocation>
</comment>
<feature type="transmembrane region" description="Helical" evidence="6">
    <location>
        <begin position="113"/>
        <end position="130"/>
    </location>
</feature>
<evidence type="ECO:0000256" key="3">
    <source>
        <dbReference type="ARBA" id="ARBA00022692"/>
    </source>
</evidence>
<keyword evidence="3 6" id="KW-0812">Transmembrane</keyword>
<evidence type="ECO:0000256" key="2">
    <source>
        <dbReference type="ARBA" id="ARBA00009399"/>
    </source>
</evidence>
<proteinExistence type="inferred from homology"/>
<evidence type="ECO:0000256" key="6">
    <source>
        <dbReference type="SAM" id="Phobius"/>
    </source>
</evidence>
<accession>A0ABU3IEQ8</accession>
<dbReference type="InterPro" id="IPR007267">
    <property type="entry name" value="GtrA_DPMS_TM"/>
</dbReference>
<comment type="caution">
    <text evidence="8">The sequence shown here is derived from an EMBL/GenBank/DDBJ whole genome shotgun (WGS) entry which is preliminary data.</text>
</comment>
<evidence type="ECO:0000256" key="4">
    <source>
        <dbReference type="ARBA" id="ARBA00022989"/>
    </source>
</evidence>
<dbReference type="InterPro" id="IPR051401">
    <property type="entry name" value="GtrA_CellWall_Glycosyl"/>
</dbReference>
<feature type="transmembrane region" description="Helical" evidence="6">
    <location>
        <begin position="78"/>
        <end position="101"/>
    </location>
</feature>
<name>A0ABU3IEQ8_9ACTO</name>
<evidence type="ECO:0000313" key="8">
    <source>
        <dbReference type="EMBL" id="MDT3767962.1"/>
    </source>
</evidence>
<dbReference type="Pfam" id="PF04138">
    <property type="entry name" value="GtrA_DPMS_TM"/>
    <property type="match status" value="1"/>
</dbReference>
<keyword evidence="5 6" id="KW-0472">Membrane</keyword>
<evidence type="ECO:0000256" key="5">
    <source>
        <dbReference type="ARBA" id="ARBA00023136"/>
    </source>
</evidence>
<feature type="domain" description="GtrA/DPMS transmembrane" evidence="7">
    <location>
        <begin position="14"/>
        <end position="136"/>
    </location>
</feature>
<protein>
    <submittedName>
        <fullName evidence="8">GtrA family protein</fullName>
    </submittedName>
</protein>
<dbReference type="PANTHER" id="PTHR38459">
    <property type="entry name" value="PROPHAGE BACTOPRENOL-LINKED GLUCOSE TRANSLOCASE HOMOLOG"/>
    <property type="match status" value="1"/>
</dbReference>
<feature type="transmembrane region" description="Helical" evidence="6">
    <location>
        <begin position="38"/>
        <end position="58"/>
    </location>
</feature>
<organism evidence="8 9">
    <name type="scientific">Gleimia hominis</name>
    <dbReference type="NCBI Taxonomy" id="595468"/>
    <lineage>
        <taxon>Bacteria</taxon>
        <taxon>Bacillati</taxon>
        <taxon>Actinomycetota</taxon>
        <taxon>Actinomycetes</taxon>
        <taxon>Actinomycetales</taxon>
        <taxon>Actinomycetaceae</taxon>
        <taxon>Gleimia</taxon>
    </lineage>
</organism>
<dbReference type="EMBL" id="JASXSX010000003">
    <property type="protein sequence ID" value="MDT3767962.1"/>
    <property type="molecule type" value="Genomic_DNA"/>
</dbReference>
<keyword evidence="4 6" id="KW-1133">Transmembrane helix</keyword>
<feature type="transmembrane region" description="Helical" evidence="6">
    <location>
        <begin position="12"/>
        <end position="32"/>
    </location>
</feature>
<keyword evidence="9" id="KW-1185">Reference proteome</keyword>
<evidence type="ECO:0000256" key="1">
    <source>
        <dbReference type="ARBA" id="ARBA00004141"/>
    </source>
</evidence>
<dbReference type="RefSeq" id="WP_313274196.1">
    <property type="nucleotide sequence ID" value="NZ_JASXSX010000003.1"/>
</dbReference>
<evidence type="ECO:0000313" key="9">
    <source>
        <dbReference type="Proteomes" id="UP001247542"/>
    </source>
</evidence>
<evidence type="ECO:0000259" key="7">
    <source>
        <dbReference type="Pfam" id="PF04138"/>
    </source>
</evidence>
<reference evidence="8 9" key="1">
    <citation type="submission" date="2023-06" db="EMBL/GenBank/DDBJ databases">
        <title>Draft genome sequence of Gleimia hominis type strain CCUG 57540T.</title>
        <authorList>
            <person name="Salva-Serra F."/>
            <person name="Cardew S."/>
            <person name="Jensie Markopoulos S."/>
            <person name="Ohlen M."/>
            <person name="Inganas E."/>
            <person name="Svensson-Stadler L."/>
            <person name="Moore E.R.B."/>
        </authorList>
    </citation>
    <scope>NUCLEOTIDE SEQUENCE [LARGE SCALE GENOMIC DNA]</scope>
    <source>
        <strain evidence="8 9">CCUG 57540</strain>
    </source>
</reference>
<comment type="similarity">
    <text evidence="2">Belongs to the GtrA family.</text>
</comment>
<sequence length="148" mass="16442">MRVTRRPQVLEGLKFLLVGGMNYVVDLGVFNALRFTVLSHYVVTAKVISAVAATLFSWVMNRSWTFANRQRHSLGREFISFMVINALGLAPPVVCLWVSHYLMGLTGALADNVSANIIGVGLGTLLRYVGYSRVAFGPRRTKAEREPR</sequence>
<dbReference type="Proteomes" id="UP001247542">
    <property type="component" value="Unassembled WGS sequence"/>
</dbReference>